<dbReference type="InterPro" id="IPR001357">
    <property type="entry name" value="BRCT_dom"/>
</dbReference>
<dbReference type="PANTHER" id="PTHR47351:SF1">
    <property type="entry name" value="CHITIN BIOSYNTHESIS PROTEIN CHS5"/>
    <property type="match status" value="1"/>
</dbReference>
<dbReference type="Gene3D" id="3.40.50.10190">
    <property type="entry name" value="BRCT domain"/>
    <property type="match status" value="1"/>
</dbReference>
<dbReference type="InterPro" id="IPR003961">
    <property type="entry name" value="FN3_dom"/>
</dbReference>
<feature type="compositionally biased region" description="Basic and acidic residues" evidence="5">
    <location>
        <begin position="322"/>
        <end position="332"/>
    </location>
</feature>
<dbReference type="GO" id="GO:0030476">
    <property type="term" value="P:ascospore wall assembly"/>
    <property type="evidence" value="ECO:0007669"/>
    <property type="project" value="EnsemblFungi"/>
</dbReference>
<dbReference type="InterPro" id="IPR013783">
    <property type="entry name" value="Ig-like_fold"/>
</dbReference>
<feature type="compositionally biased region" description="Basic and acidic residues" evidence="5">
    <location>
        <begin position="544"/>
        <end position="556"/>
    </location>
</feature>
<evidence type="ECO:0000259" key="6">
    <source>
        <dbReference type="PROSITE" id="PS50172"/>
    </source>
</evidence>
<feature type="domain" description="BRCT" evidence="6">
    <location>
        <begin position="202"/>
        <end position="296"/>
    </location>
</feature>
<dbReference type="GO" id="GO:0006893">
    <property type="term" value="P:Golgi to plasma membrane transport"/>
    <property type="evidence" value="ECO:0007669"/>
    <property type="project" value="EnsemblFungi"/>
</dbReference>
<feature type="compositionally biased region" description="Basic residues" evidence="5">
    <location>
        <begin position="657"/>
        <end position="670"/>
    </location>
</feature>
<dbReference type="PANTHER" id="PTHR47351">
    <property type="entry name" value="CHITIN BIOSYNTHESIS PROTEIN CHS5"/>
    <property type="match status" value="1"/>
</dbReference>
<dbReference type="SMART" id="SM00292">
    <property type="entry name" value="BRCT"/>
    <property type="match status" value="1"/>
</dbReference>
<comment type="subcellular location">
    <subcellularLocation>
        <location evidence="1">Golgi apparatus</location>
    </subcellularLocation>
</comment>
<dbReference type="InterPro" id="IPR031669">
    <property type="entry name" value="Fn3_2"/>
</dbReference>
<organism evidence="8 9">
    <name type="scientific">Lachancea dasiensis</name>
    <dbReference type="NCBI Taxonomy" id="1072105"/>
    <lineage>
        <taxon>Eukaryota</taxon>
        <taxon>Fungi</taxon>
        <taxon>Dikarya</taxon>
        <taxon>Ascomycota</taxon>
        <taxon>Saccharomycotina</taxon>
        <taxon>Saccharomycetes</taxon>
        <taxon>Saccharomycetales</taxon>
        <taxon>Saccharomycetaceae</taxon>
        <taxon>Lachancea</taxon>
    </lineage>
</organism>
<evidence type="ECO:0000313" key="8">
    <source>
        <dbReference type="EMBL" id="SCU98209.1"/>
    </source>
</evidence>
<dbReference type="STRING" id="1266660.A0A1G4K3H5"/>
<evidence type="ECO:0000259" key="7">
    <source>
        <dbReference type="PROSITE" id="PS50853"/>
    </source>
</evidence>
<evidence type="ECO:0000256" key="3">
    <source>
        <dbReference type="ARBA" id="ARBA00060872"/>
    </source>
</evidence>
<feature type="compositionally biased region" description="Polar residues" evidence="5">
    <location>
        <begin position="405"/>
        <end position="416"/>
    </location>
</feature>
<evidence type="ECO:0000256" key="2">
    <source>
        <dbReference type="ARBA" id="ARBA00023034"/>
    </source>
</evidence>
<comment type="similarity">
    <text evidence="3">Belongs to the CHS5 family.</text>
</comment>
<dbReference type="SUPFAM" id="SSF49265">
    <property type="entry name" value="Fibronectin type III"/>
    <property type="match status" value="1"/>
</dbReference>
<dbReference type="Pfam" id="PF16893">
    <property type="entry name" value="fn3_2"/>
    <property type="match status" value="1"/>
</dbReference>
<dbReference type="PROSITE" id="PS50853">
    <property type="entry name" value="FN3"/>
    <property type="match status" value="1"/>
</dbReference>
<dbReference type="FunFam" id="3.40.50.10190:FF:000077">
    <property type="entry name" value="Chitin biosynthesis protein CHS5"/>
    <property type="match status" value="1"/>
</dbReference>
<evidence type="ECO:0000256" key="4">
    <source>
        <dbReference type="ARBA" id="ARBA00071189"/>
    </source>
</evidence>
<dbReference type="PROSITE" id="PS50172">
    <property type="entry name" value="BRCT"/>
    <property type="match status" value="1"/>
</dbReference>
<feature type="region of interest" description="Disordered" evidence="5">
    <location>
        <begin position="396"/>
        <end position="670"/>
    </location>
</feature>
<dbReference type="InterPro" id="IPR036116">
    <property type="entry name" value="FN3_sf"/>
</dbReference>
<sequence length="670" mass="72513">MISWRPRLQYLKCKRRPSYTNGDKGKAKITKMSTDSTTPVEEWLTVGRLDASLALLTTKNHHVIEFPTMLLPDNVKAGSIVRIQVSEDHDLEQQEFEKFQSLQNEILEKYGTRRPQSPVLKSINVTQTSGVLGWEPIELGSAQLKSLVLYKDGVRSLMIPNPFKTTATKISGLSVDSQYTFQLKLSTTSGDLWSDKVVLQTHKMTDMSGITACLGALEGIEGITKRHIESSLQNIGAKPLQSHVTIDTTHFITNDNDNEDAELQKAKQSNIPVVRPEWVRACELERRIVGVRGFYLDADASNLESYKFLKLPSLNEAANGENKVKEPPEISREANTPAPSIGAQGSLSAVSTGISNTAVKSDAEVISAVPSATVEQPQIAEEPEASNIVEKLEDVPQEAGDPASDGNSPTLTSEIPNTEDVAGDEQLNETQETVSLTQQPAIQETAVDSAVDVGGTPEVEEPIVDQKEEASASEPDIVPDSNGREVPLQINSSETITTPEGSSTAHKVEVAEDILSTNSATANAAEDVVPTNTDPVDPSSTAEPSEKNEESDHAEETAQTEGLGPTDKANETPESLEKDLIAEVSEMHDLPLQAESPKAVPAETDTLPENPQEAVNDEANENEVDDDDDDEKAIESTPEAGESTIPDTTNGNTPSSSKKKKKKSKKKNKK</sequence>
<dbReference type="InterPro" id="IPR036420">
    <property type="entry name" value="BRCT_dom_sf"/>
</dbReference>
<dbReference type="Pfam" id="PF00533">
    <property type="entry name" value="BRCT"/>
    <property type="match status" value="1"/>
</dbReference>
<dbReference type="Gene3D" id="2.60.40.10">
    <property type="entry name" value="Immunoglobulins"/>
    <property type="match status" value="1"/>
</dbReference>
<feature type="region of interest" description="Disordered" evidence="5">
    <location>
        <begin position="319"/>
        <end position="344"/>
    </location>
</feature>
<feature type="compositionally biased region" description="Polar residues" evidence="5">
    <location>
        <begin position="333"/>
        <end position="344"/>
    </location>
</feature>
<dbReference type="GO" id="GO:0034044">
    <property type="term" value="C:exomer complex"/>
    <property type="evidence" value="ECO:0007669"/>
    <property type="project" value="EnsemblFungi"/>
</dbReference>
<dbReference type="SUPFAM" id="SSF52113">
    <property type="entry name" value="BRCT domain"/>
    <property type="match status" value="1"/>
</dbReference>
<dbReference type="CDD" id="cd13945">
    <property type="entry name" value="Chs5_N"/>
    <property type="match status" value="1"/>
</dbReference>
<feature type="compositionally biased region" description="Polar residues" evidence="5">
    <location>
        <begin position="489"/>
        <end position="505"/>
    </location>
</feature>
<evidence type="ECO:0000313" key="9">
    <source>
        <dbReference type="Proteomes" id="UP000190274"/>
    </source>
</evidence>
<dbReference type="EMBL" id="LT598461">
    <property type="protein sequence ID" value="SCU98209.1"/>
    <property type="molecule type" value="Genomic_DNA"/>
</dbReference>
<dbReference type="GO" id="GO:0000282">
    <property type="term" value="P:cellular bud site selection"/>
    <property type="evidence" value="ECO:0007669"/>
    <property type="project" value="EnsemblFungi"/>
</dbReference>
<dbReference type="Gene3D" id="6.20.120.50">
    <property type="match status" value="1"/>
</dbReference>
<dbReference type="AlphaFoldDB" id="A0A1G4K3H5"/>
<evidence type="ECO:0000256" key="1">
    <source>
        <dbReference type="ARBA" id="ARBA00004555"/>
    </source>
</evidence>
<dbReference type="Pfam" id="PF16892">
    <property type="entry name" value="CHS5_N"/>
    <property type="match status" value="1"/>
</dbReference>
<proteinExistence type="inferred from homology"/>
<feature type="compositionally biased region" description="Acidic residues" evidence="5">
    <location>
        <begin position="615"/>
        <end position="632"/>
    </location>
</feature>
<name>A0A1G4K3H5_9SACH</name>
<dbReference type="GO" id="GO:0031267">
    <property type="term" value="F:small GTPase binding"/>
    <property type="evidence" value="ECO:0007669"/>
    <property type="project" value="EnsemblFungi"/>
</dbReference>
<dbReference type="OrthoDB" id="245697at2759"/>
<dbReference type="InterPro" id="IPR031673">
    <property type="entry name" value="Chs5_N"/>
</dbReference>
<dbReference type="GO" id="GO:0005802">
    <property type="term" value="C:trans-Golgi network"/>
    <property type="evidence" value="ECO:0007669"/>
    <property type="project" value="TreeGrafter"/>
</dbReference>
<dbReference type="Proteomes" id="UP000190274">
    <property type="component" value="Chromosome H"/>
</dbReference>
<feature type="compositionally biased region" description="Polar residues" evidence="5">
    <location>
        <begin position="530"/>
        <end position="543"/>
    </location>
</feature>
<feature type="compositionally biased region" description="Polar residues" evidence="5">
    <location>
        <begin position="645"/>
        <end position="654"/>
    </location>
</feature>
<feature type="compositionally biased region" description="Basic and acidic residues" evidence="5">
    <location>
        <begin position="568"/>
        <end position="589"/>
    </location>
</feature>
<gene>
    <name evidence="8" type="ORF">LADA_0H11342G</name>
</gene>
<keyword evidence="9" id="KW-1185">Reference proteome</keyword>
<dbReference type="GO" id="GO:0046983">
    <property type="term" value="F:protein dimerization activity"/>
    <property type="evidence" value="ECO:0007669"/>
    <property type="project" value="InterPro"/>
</dbReference>
<evidence type="ECO:0000256" key="5">
    <source>
        <dbReference type="SAM" id="MobiDB-lite"/>
    </source>
</evidence>
<dbReference type="GO" id="GO:0006032">
    <property type="term" value="P:chitin catabolic process"/>
    <property type="evidence" value="ECO:0007669"/>
    <property type="project" value="EnsemblFungi"/>
</dbReference>
<dbReference type="GO" id="GO:0006355">
    <property type="term" value="P:regulation of DNA-templated transcription"/>
    <property type="evidence" value="ECO:0007669"/>
    <property type="project" value="EnsemblFungi"/>
</dbReference>
<feature type="domain" description="Fibronectin type-III" evidence="7">
    <location>
        <begin position="114"/>
        <end position="204"/>
    </location>
</feature>
<protein>
    <recommendedName>
        <fullName evidence="4">Chitin biosynthesis protein CHS5</fullName>
    </recommendedName>
</protein>
<reference evidence="8 9" key="1">
    <citation type="submission" date="2016-03" db="EMBL/GenBank/DDBJ databases">
        <authorList>
            <person name="Devillers H."/>
        </authorList>
    </citation>
    <scope>NUCLEOTIDE SEQUENCE [LARGE SCALE GENOMIC DNA]</scope>
    <source>
        <strain evidence="8">CBS 10888</strain>
    </source>
</reference>
<feature type="compositionally biased region" description="Polar residues" evidence="5">
    <location>
        <begin position="428"/>
        <end position="442"/>
    </location>
</feature>
<dbReference type="InterPro" id="IPR052827">
    <property type="entry name" value="CHS_Export/Cell_Fusion_Reg"/>
</dbReference>
<keyword evidence="2" id="KW-0333">Golgi apparatus</keyword>
<accession>A0A1G4K3H5</accession>
<dbReference type="GO" id="GO:0000747">
    <property type="term" value="P:conjugation with cellular fusion"/>
    <property type="evidence" value="ECO:0007669"/>
    <property type="project" value="EnsemblFungi"/>
</dbReference>